<feature type="transmembrane region" description="Helical" evidence="1">
    <location>
        <begin position="302"/>
        <end position="321"/>
    </location>
</feature>
<feature type="transmembrane region" description="Helical" evidence="1">
    <location>
        <begin position="6"/>
        <end position="23"/>
    </location>
</feature>
<dbReference type="RefSeq" id="WP_311818423.1">
    <property type="nucleotide sequence ID" value="NZ_JARQBN010000002.1"/>
</dbReference>
<dbReference type="InterPro" id="IPR049458">
    <property type="entry name" value="EpsG-like"/>
</dbReference>
<feature type="transmembrane region" description="Helical" evidence="1">
    <location>
        <begin position="328"/>
        <end position="349"/>
    </location>
</feature>
<protein>
    <submittedName>
        <fullName evidence="2">EpsG family protein</fullName>
    </submittedName>
</protein>
<evidence type="ECO:0000313" key="2">
    <source>
        <dbReference type="EMBL" id="MDT2827203.1"/>
    </source>
</evidence>
<dbReference type="EMBL" id="JARQBN010000002">
    <property type="protein sequence ID" value="MDT2827203.1"/>
    <property type="molecule type" value="Genomic_DNA"/>
</dbReference>
<feature type="transmembrane region" description="Helical" evidence="1">
    <location>
        <begin position="88"/>
        <end position="118"/>
    </location>
</feature>
<accession>A0ABU3FNH6</accession>
<feature type="transmembrane region" description="Helical" evidence="1">
    <location>
        <begin position="169"/>
        <end position="191"/>
    </location>
</feature>
<keyword evidence="3" id="KW-1185">Reference proteome</keyword>
<proteinExistence type="predicted"/>
<reference evidence="2 3" key="1">
    <citation type="submission" date="2023-03" db="EMBL/GenBank/DDBJ databases">
        <authorList>
            <person name="Shen W."/>
            <person name="Cai J."/>
        </authorList>
    </citation>
    <scope>NUCLEOTIDE SEQUENCE [LARGE SCALE GENOMIC DNA]</scope>
    <source>
        <strain evidence="2 3">B101</strain>
    </source>
</reference>
<gene>
    <name evidence="2" type="ORF">P7H59_01905</name>
</gene>
<sequence>MGVTQSFILFLGIFLLSTILINIGNRKIGAIRNFFIIIGLLLPVLLSTFRTVGTDYGTYLSIFNHSSDLDLLTMLTVELGYKEIGNTVIIWIASILGSFRWYLFIYSSATIVLTYNALKKLSPENITISYFVYLTMYFTQSMNIIRQSLAVAIIFYGYYYLIQRDLKKYLVICIIATSFHMSALIAFPLFFFLDENNNIRKKLFIVFSFFLIFAVLNYEKFFLFIGGINSFGFDRYTEYASYSGSIDTNNKIFFMNLFIFLIVFIFRKKMFKNDKLYFFYYLMIVGLIFGISGFFSPYLKRLSLYSEIVYIVVLPMLTDMFEGVNEKILLKYLLFISCVMYFFIAYTWLKFGAIIPYETFF</sequence>
<feature type="transmembrane region" description="Helical" evidence="1">
    <location>
        <begin position="30"/>
        <end position="49"/>
    </location>
</feature>
<keyword evidence="1" id="KW-0472">Membrane</keyword>
<keyword evidence="1" id="KW-0812">Transmembrane</keyword>
<keyword evidence="1" id="KW-1133">Transmembrane helix</keyword>
<feature type="transmembrane region" description="Helical" evidence="1">
    <location>
        <begin position="203"/>
        <end position="228"/>
    </location>
</feature>
<organism evidence="2 3">
    <name type="scientific">Enterococcus viikkiensis</name>
    <dbReference type="NCBI Taxonomy" id="930854"/>
    <lineage>
        <taxon>Bacteria</taxon>
        <taxon>Bacillati</taxon>
        <taxon>Bacillota</taxon>
        <taxon>Bacilli</taxon>
        <taxon>Lactobacillales</taxon>
        <taxon>Enterococcaceae</taxon>
        <taxon>Enterococcus</taxon>
    </lineage>
</organism>
<dbReference type="Pfam" id="PF14897">
    <property type="entry name" value="EpsG"/>
    <property type="match status" value="1"/>
</dbReference>
<name>A0ABU3FNH6_9ENTE</name>
<feature type="transmembrane region" description="Helical" evidence="1">
    <location>
        <begin position="248"/>
        <end position="266"/>
    </location>
</feature>
<evidence type="ECO:0000313" key="3">
    <source>
        <dbReference type="Proteomes" id="UP001265301"/>
    </source>
</evidence>
<comment type="caution">
    <text evidence="2">The sequence shown here is derived from an EMBL/GenBank/DDBJ whole genome shotgun (WGS) entry which is preliminary data.</text>
</comment>
<feature type="transmembrane region" description="Helical" evidence="1">
    <location>
        <begin position="130"/>
        <end position="157"/>
    </location>
</feature>
<dbReference type="Proteomes" id="UP001265301">
    <property type="component" value="Unassembled WGS sequence"/>
</dbReference>
<evidence type="ECO:0000256" key="1">
    <source>
        <dbReference type="SAM" id="Phobius"/>
    </source>
</evidence>
<feature type="transmembrane region" description="Helical" evidence="1">
    <location>
        <begin position="278"/>
        <end position="296"/>
    </location>
</feature>